<evidence type="ECO:0000313" key="2">
    <source>
        <dbReference type="Proteomes" id="UP001408356"/>
    </source>
</evidence>
<gene>
    <name evidence="1" type="ORF">SUNI508_05724</name>
</gene>
<dbReference type="Proteomes" id="UP001408356">
    <property type="component" value="Unassembled WGS sequence"/>
</dbReference>
<reference evidence="1 2" key="1">
    <citation type="journal article" date="2024" name="J. Plant Pathol.">
        <title>Sequence and assembly of the genome of Seiridium unicorne, isolate CBS 538.82, causal agent of cypress canker disease.</title>
        <authorList>
            <person name="Scali E."/>
            <person name="Rocca G.D."/>
            <person name="Danti R."/>
            <person name="Garbelotto M."/>
            <person name="Barberini S."/>
            <person name="Baroncelli R."/>
            <person name="Emiliani G."/>
        </authorList>
    </citation>
    <scope>NUCLEOTIDE SEQUENCE [LARGE SCALE GENOMIC DNA]</scope>
    <source>
        <strain evidence="1 2">BM-138-508</strain>
    </source>
</reference>
<accession>A0ABR2V3K1</accession>
<comment type="caution">
    <text evidence="1">The sequence shown here is derived from an EMBL/GenBank/DDBJ whole genome shotgun (WGS) entry which is preliminary data.</text>
</comment>
<dbReference type="EMBL" id="JARVKF010000179">
    <property type="protein sequence ID" value="KAK9421489.1"/>
    <property type="molecule type" value="Genomic_DNA"/>
</dbReference>
<name>A0ABR2V3K1_9PEZI</name>
<proteinExistence type="predicted"/>
<sequence length="139" mass="16016">MSLPPYERFNMDRANTYHFKSRRIADCLTARKLDGDLLWDALTTIDQCARLRLADSLKIPGGAVITVRDLLRDLAIIEYLPEFMVWLGHRQRERQNVRISAEQALLYRAIASSHSASMFHRRQYRLYLTNGGVAHTPGT</sequence>
<keyword evidence="2" id="KW-1185">Reference proteome</keyword>
<protein>
    <submittedName>
        <fullName evidence="1">Uncharacterized protein</fullName>
    </submittedName>
</protein>
<organism evidence="1 2">
    <name type="scientific">Seiridium unicorne</name>
    <dbReference type="NCBI Taxonomy" id="138068"/>
    <lineage>
        <taxon>Eukaryota</taxon>
        <taxon>Fungi</taxon>
        <taxon>Dikarya</taxon>
        <taxon>Ascomycota</taxon>
        <taxon>Pezizomycotina</taxon>
        <taxon>Sordariomycetes</taxon>
        <taxon>Xylariomycetidae</taxon>
        <taxon>Amphisphaeriales</taxon>
        <taxon>Sporocadaceae</taxon>
        <taxon>Seiridium</taxon>
    </lineage>
</organism>
<evidence type="ECO:0000313" key="1">
    <source>
        <dbReference type="EMBL" id="KAK9421489.1"/>
    </source>
</evidence>